<evidence type="ECO:0000256" key="2">
    <source>
        <dbReference type="ARBA" id="ARBA00022448"/>
    </source>
</evidence>
<dbReference type="Proteomes" id="UP001205740">
    <property type="component" value="Unassembled WGS sequence"/>
</dbReference>
<dbReference type="PROSITE" id="PS50893">
    <property type="entry name" value="ABC_TRANSPORTER_2"/>
    <property type="match status" value="1"/>
</dbReference>
<dbReference type="InterPro" id="IPR027417">
    <property type="entry name" value="P-loop_NTPase"/>
</dbReference>
<keyword evidence="7" id="KW-0472">Membrane</keyword>
<dbReference type="SMART" id="SM00382">
    <property type="entry name" value="AAA"/>
    <property type="match status" value="1"/>
</dbReference>
<name>A0ABT1H4V7_9NOCA</name>
<dbReference type="PROSITE" id="PS00211">
    <property type="entry name" value="ABC_TRANSPORTER_1"/>
    <property type="match status" value="1"/>
</dbReference>
<dbReference type="SUPFAM" id="SSF49785">
    <property type="entry name" value="Galactose-binding domain-like"/>
    <property type="match status" value="1"/>
</dbReference>
<dbReference type="InterPro" id="IPR003593">
    <property type="entry name" value="AAA+_ATPase"/>
</dbReference>
<evidence type="ECO:0000256" key="6">
    <source>
        <dbReference type="SAM" id="MobiDB-lite"/>
    </source>
</evidence>
<feature type="region of interest" description="Disordered" evidence="6">
    <location>
        <begin position="308"/>
        <end position="329"/>
    </location>
</feature>
<dbReference type="InterPro" id="IPR013736">
    <property type="entry name" value="Xaa-Pro_dipept_C"/>
</dbReference>
<evidence type="ECO:0000256" key="1">
    <source>
        <dbReference type="ARBA" id="ARBA00005417"/>
    </source>
</evidence>
<evidence type="ECO:0000256" key="4">
    <source>
        <dbReference type="ARBA" id="ARBA00022801"/>
    </source>
</evidence>
<keyword evidence="7" id="KW-1133">Transmembrane helix</keyword>
<dbReference type="EMBL" id="JAMTCG010000006">
    <property type="protein sequence ID" value="MCP2162272.1"/>
    <property type="molecule type" value="Genomic_DNA"/>
</dbReference>
<protein>
    <submittedName>
        <fullName evidence="9">ABC-2 type transport system ATP-binding protein</fullName>
    </submittedName>
</protein>
<dbReference type="Pfam" id="PF02129">
    <property type="entry name" value="Peptidase_S15"/>
    <property type="match status" value="1"/>
</dbReference>
<gene>
    <name evidence="9" type="ORF">LX12_003476</name>
</gene>
<accession>A0ABT1H4V7</accession>
<proteinExistence type="inferred from homology"/>
<keyword evidence="4" id="KW-0378">Hydrolase</keyword>
<dbReference type="SMART" id="SM00939">
    <property type="entry name" value="PepX_C"/>
    <property type="match status" value="1"/>
</dbReference>
<dbReference type="CDD" id="cd03268">
    <property type="entry name" value="ABC_BcrA_bacitracin_resist"/>
    <property type="match status" value="1"/>
</dbReference>
<organism evidence="9 10">
    <name type="scientific">Williamsia serinedens</name>
    <dbReference type="NCBI Taxonomy" id="391736"/>
    <lineage>
        <taxon>Bacteria</taxon>
        <taxon>Bacillati</taxon>
        <taxon>Actinomycetota</taxon>
        <taxon>Actinomycetes</taxon>
        <taxon>Mycobacteriales</taxon>
        <taxon>Nocardiaceae</taxon>
        <taxon>Williamsia</taxon>
    </lineage>
</organism>
<comment type="similarity">
    <text evidence="1">Belongs to the ABC transporter superfamily.</text>
</comment>
<dbReference type="SUPFAM" id="SSF53474">
    <property type="entry name" value="alpha/beta-Hydrolases"/>
    <property type="match status" value="1"/>
</dbReference>
<sequence>MLVAAIASVVATRGSDSPRITERAETIAGVAEGSTPVSLDASVFLPATTPAPAVVLAHGFGGTKDDVASQARSLAQQGFVVVTYSARGFGASGGLIHLDSPDYEVADARRVIDRLASMPEVEKDGPGDPQVGVAGASYGGALALLAAGYDRRVDAVAADITWNSLSQALFPTAGGDTAGVFKQAWAGQLFSQAARQATSDGCGKFAPDVCAAYQASAAAGEPTVALRALMEASSPSTILNRITVPTLLSQGQQDSLFPLDQAVRNAAGIRAPVRMVWRSGGHDQPGGDPTADAQSWFTQVLRERRTPSAGFSATVPDGSISTETGRSVPRQLSGESLASVQQTRQVPMLGPPQVLDAPAGGTPSAITAVPGIGSLLSTASSLTGGSALSAIPGQAGGFASAPMASDTLVGGSSSVRLRVTPRSTTDALLFVSLVDVAPDGTRTQPSGLVTPVRLTGLTPGQATTVTVPLPTVVRTVAAGHRVAVQVSTTDLGYRLPTDARSYTVGLDSPTLALTTLQGRATAAAFPWGWPVAGIVALLLLVAGILLAGRRRRTSAAESTSDDVPPIVVEDLVKEYGDSYRAVDGVSFSVERGQVVGLLGPNGAGKTTVLRMMVGLIRPTFGFIRLFGETVGPGSDNLARVGAFIEGPGLLPHLSGRENLDLFWAATGRPREEADVETALEIAGLGASVDRKVRKYSQGMRQRLAIAQAMLGLPELLILDEPTNGLDPPQIAEMREVMRRYAATGRTVIVSSHLLSEVEQTCSHVVVMHKGRLVTAGSVAELAGAATSTLAVADVDAAQRILADAGVESTVVESRRHLEEAFLDLIGGESR</sequence>
<evidence type="ECO:0000256" key="3">
    <source>
        <dbReference type="ARBA" id="ARBA00022741"/>
    </source>
</evidence>
<keyword evidence="5 9" id="KW-0067">ATP-binding</keyword>
<dbReference type="Gene3D" id="2.60.120.260">
    <property type="entry name" value="Galactose-binding domain-like"/>
    <property type="match status" value="1"/>
</dbReference>
<dbReference type="InterPro" id="IPR003439">
    <property type="entry name" value="ABC_transporter-like_ATP-bd"/>
</dbReference>
<evidence type="ECO:0000256" key="7">
    <source>
        <dbReference type="SAM" id="Phobius"/>
    </source>
</evidence>
<keyword evidence="2" id="KW-0813">Transport</keyword>
<dbReference type="GO" id="GO:0005524">
    <property type="term" value="F:ATP binding"/>
    <property type="evidence" value="ECO:0007669"/>
    <property type="project" value="UniProtKB-KW"/>
</dbReference>
<comment type="caution">
    <text evidence="9">The sequence shown here is derived from an EMBL/GenBank/DDBJ whole genome shotgun (WGS) entry which is preliminary data.</text>
</comment>
<evidence type="ECO:0000259" key="8">
    <source>
        <dbReference type="PROSITE" id="PS50893"/>
    </source>
</evidence>
<keyword evidence="3" id="KW-0547">Nucleotide-binding</keyword>
<dbReference type="Gene3D" id="3.40.50.300">
    <property type="entry name" value="P-loop containing nucleotide triphosphate hydrolases"/>
    <property type="match status" value="1"/>
</dbReference>
<evidence type="ECO:0000313" key="9">
    <source>
        <dbReference type="EMBL" id="MCP2162272.1"/>
    </source>
</evidence>
<dbReference type="SUPFAM" id="SSF52540">
    <property type="entry name" value="P-loop containing nucleoside triphosphate hydrolases"/>
    <property type="match status" value="1"/>
</dbReference>
<dbReference type="PANTHER" id="PTHR43335:SF4">
    <property type="entry name" value="ABC TRANSPORTER, ATP-BINDING PROTEIN"/>
    <property type="match status" value="1"/>
</dbReference>
<evidence type="ECO:0000313" key="10">
    <source>
        <dbReference type="Proteomes" id="UP001205740"/>
    </source>
</evidence>
<dbReference type="Pfam" id="PF00005">
    <property type="entry name" value="ABC_tran"/>
    <property type="match status" value="1"/>
</dbReference>
<dbReference type="Pfam" id="PF08530">
    <property type="entry name" value="PepX_C"/>
    <property type="match status" value="1"/>
</dbReference>
<feature type="transmembrane region" description="Helical" evidence="7">
    <location>
        <begin position="527"/>
        <end position="548"/>
    </location>
</feature>
<dbReference type="InterPro" id="IPR008979">
    <property type="entry name" value="Galactose-bd-like_sf"/>
</dbReference>
<dbReference type="InterPro" id="IPR029058">
    <property type="entry name" value="AB_hydrolase_fold"/>
</dbReference>
<dbReference type="InterPro" id="IPR017871">
    <property type="entry name" value="ABC_transporter-like_CS"/>
</dbReference>
<keyword evidence="10" id="KW-1185">Reference proteome</keyword>
<reference evidence="9 10" key="1">
    <citation type="submission" date="2022-06" db="EMBL/GenBank/DDBJ databases">
        <title>Genomic Encyclopedia of Archaeal and Bacterial Type Strains, Phase II (KMG-II): from individual species to whole genera.</title>
        <authorList>
            <person name="Goeker M."/>
        </authorList>
    </citation>
    <scope>NUCLEOTIDE SEQUENCE [LARGE SCALE GENOMIC DNA]</scope>
    <source>
        <strain evidence="9 10">DSM 45037</strain>
    </source>
</reference>
<keyword evidence="7" id="KW-0812">Transmembrane</keyword>
<dbReference type="PANTHER" id="PTHR43335">
    <property type="entry name" value="ABC TRANSPORTER, ATP-BINDING PROTEIN"/>
    <property type="match status" value="1"/>
</dbReference>
<dbReference type="Gene3D" id="3.40.50.1820">
    <property type="entry name" value="alpha/beta hydrolase"/>
    <property type="match status" value="1"/>
</dbReference>
<evidence type="ECO:0000256" key="5">
    <source>
        <dbReference type="ARBA" id="ARBA00022840"/>
    </source>
</evidence>
<feature type="domain" description="ABC transporter" evidence="8">
    <location>
        <begin position="566"/>
        <end position="794"/>
    </location>
</feature>
<dbReference type="InterPro" id="IPR000383">
    <property type="entry name" value="Xaa-Pro-like_dom"/>
</dbReference>